<evidence type="ECO:0000313" key="2">
    <source>
        <dbReference type="Proteomes" id="UP001164539"/>
    </source>
</evidence>
<reference evidence="1 2" key="1">
    <citation type="journal article" date="2023" name="Science">
        <title>Complex scaffold remodeling in plant triterpene biosynthesis.</title>
        <authorList>
            <person name="De La Pena R."/>
            <person name="Hodgson H."/>
            <person name="Liu J.C."/>
            <person name="Stephenson M.J."/>
            <person name="Martin A.C."/>
            <person name="Owen C."/>
            <person name="Harkess A."/>
            <person name="Leebens-Mack J."/>
            <person name="Jimenez L.E."/>
            <person name="Osbourn A."/>
            <person name="Sattely E.S."/>
        </authorList>
    </citation>
    <scope>NUCLEOTIDE SEQUENCE [LARGE SCALE GENOMIC DNA]</scope>
    <source>
        <strain evidence="2">cv. JPN11</strain>
        <tissue evidence="1">Leaf</tissue>
    </source>
</reference>
<comment type="caution">
    <text evidence="1">The sequence shown here is derived from an EMBL/GenBank/DDBJ whole genome shotgun (WGS) entry which is preliminary data.</text>
</comment>
<organism evidence="1 2">
    <name type="scientific">Melia azedarach</name>
    <name type="common">Chinaberry tree</name>
    <dbReference type="NCBI Taxonomy" id="155640"/>
    <lineage>
        <taxon>Eukaryota</taxon>
        <taxon>Viridiplantae</taxon>
        <taxon>Streptophyta</taxon>
        <taxon>Embryophyta</taxon>
        <taxon>Tracheophyta</taxon>
        <taxon>Spermatophyta</taxon>
        <taxon>Magnoliopsida</taxon>
        <taxon>eudicotyledons</taxon>
        <taxon>Gunneridae</taxon>
        <taxon>Pentapetalae</taxon>
        <taxon>rosids</taxon>
        <taxon>malvids</taxon>
        <taxon>Sapindales</taxon>
        <taxon>Meliaceae</taxon>
        <taxon>Melia</taxon>
    </lineage>
</organism>
<accession>A0ACC1Y8M1</accession>
<evidence type="ECO:0000313" key="1">
    <source>
        <dbReference type="EMBL" id="KAJ4719419.1"/>
    </source>
</evidence>
<keyword evidence="2" id="KW-1185">Reference proteome</keyword>
<dbReference type="EMBL" id="CM051397">
    <property type="protein sequence ID" value="KAJ4719419.1"/>
    <property type="molecule type" value="Genomic_DNA"/>
</dbReference>
<protein>
    <submittedName>
        <fullName evidence="1">Arginine-glutamic acid dipeptide repeats</fullName>
    </submittedName>
</protein>
<sequence length="932" mass="104867">MEMESGLLGCDANPTEETSLKQLNPPQPVDNNDLFGDRQVNPRIGDAFQVEIPPMITGSEYIQLLMNPTDSDYLFHISHSFLVGLSIPIMWLHNEVNDNDDQGCEVSGNSDVAANAVESIKYRNRKKIRINTGKKSSELNASEVNNREESEPENSESKLGGRTKCTNYSPVPGLVQDSWSDAEKDIFLLGLYIFGKNFFQIKRFVEIKAMGDILSFYYGEFYRCDGYRRWSDCRKPRSRKCVYGRKIFTQWRQQELLSRLLPKAPEESQNYLLEISKSFAEGRTSLESYVFFLKATVGIHTLVDCVSIGKGKMDLTSLAMEPVKTNQVFPFCPTVPSGKACSSLTCSDIIKFLTGGFRLSKARCNDIFWEAVWPRLLARGWHSEQPRNQGYATSKDYLVFLMPGIKKFSRRKLVKGDHYFDSVSDILNKVASEPKLIELEVEVSSCNDDQWVSEELSDQDDPSTDRPHCYLKPLTSNCNLERMKFLVIDSSLVHGGQSCKMRELRHLPVNFNDTSKLTFLPRSKEGPQLDAANMPLDVKKNTSIAERSKDIFDIHGPNRMRFTVVDTSVVYGGKSSKVTAQRYCPVQSKISSDMIFLSRVDEGSSSGDSVDEQESNTDTPLNSEPDASDSRVNGNIYNYGIVAFDDASSNKALNSDSGNNMETHQGQEANKSEDKKTKRTIKHHFSRRAKSNNTNSLAPLVKRRRLTACAKTETSSISEDFSVGHESKNVRPCCALNLPAGMEISRGIISESCGMEMSCGKNERHQNLSPIDLNTSRIPFDSDNGEVLMTEVEDRQAMNSNGLFVNRHKLNLKALNTSVDVGTSSQQSDVNPRRHSTRNRPPTAKALEALACGFLNTKKKQKSKEFHTQQIPFSNPSRRARSRVNPPSKRGRAGMDIVDMKKEKKENKNFIIHEDIVSQPLDQFEKKSLNVN</sequence>
<name>A0ACC1Y8M1_MELAZ</name>
<gene>
    <name evidence="1" type="ORF">OWV82_007399</name>
</gene>
<dbReference type="Proteomes" id="UP001164539">
    <property type="component" value="Chromosome 4"/>
</dbReference>
<proteinExistence type="predicted"/>